<gene>
    <name evidence="3" type="ORF">G4D63_04115</name>
</gene>
<dbReference type="Gene3D" id="3.40.50.720">
    <property type="entry name" value="NAD(P)-binding Rossmann-like Domain"/>
    <property type="match status" value="1"/>
</dbReference>
<dbReference type="FunFam" id="3.40.50.720:FF:000084">
    <property type="entry name" value="Short-chain dehydrogenase reductase"/>
    <property type="match status" value="1"/>
</dbReference>
<keyword evidence="4" id="KW-1185">Reference proteome</keyword>
<dbReference type="RefSeq" id="WP_163177957.1">
    <property type="nucleotide sequence ID" value="NZ_JAAIWM010000001.1"/>
</dbReference>
<dbReference type="NCBIfam" id="NF005214">
    <property type="entry name" value="PRK06701.1"/>
    <property type="match status" value="1"/>
</dbReference>
<evidence type="ECO:0000313" key="4">
    <source>
        <dbReference type="Proteomes" id="UP000481043"/>
    </source>
</evidence>
<dbReference type="InterPro" id="IPR036291">
    <property type="entry name" value="NAD(P)-bd_dom_sf"/>
</dbReference>
<comment type="similarity">
    <text evidence="1">Belongs to the short-chain dehydrogenases/reductases (SDR) family.</text>
</comment>
<proteinExistence type="inferred from homology"/>
<dbReference type="PANTHER" id="PTHR48107:SF16">
    <property type="entry name" value="NADPH-DEPENDENT ALDEHYDE REDUCTASE 1, CHLOROPLASTIC"/>
    <property type="match status" value="1"/>
</dbReference>
<dbReference type="InterPro" id="IPR002347">
    <property type="entry name" value="SDR_fam"/>
</dbReference>
<evidence type="ECO:0000313" key="3">
    <source>
        <dbReference type="EMBL" id="NEY70923.1"/>
    </source>
</evidence>
<name>A0A6M0Q406_9BACI</name>
<organism evidence="3 4">
    <name type="scientific">Bacillus mesophilus</name>
    <dbReference type="NCBI Taxonomy" id="1808955"/>
    <lineage>
        <taxon>Bacteria</taxon>
        <taxon>Bacillati</taxon>
        <taxon>Bacillota</taxon>
        <taxon>Bacilli</taxon>
        <taxon>Bacillales</taxon>
        <taxon>Bacillaceae</taxon>
        <taxon>Bacillus</taxon>
    </lineage>
</organism>
<dbReference type="PROSITE" id="PS00061">
    <property type="entry name" value="ADH_SHORT"/>
    <property type="match status" value="1"/>
</dbReference>
<dbReference type="PRINTS" id="PR00080">
    <property type="entry name" value="SDRFAMILY"/>
</dbReference>
<dbReference type="InterPro" id="IPR020904">
    <property type="entry name" value="Sc_DH/Rdtase_CS"/>
</dbReference>
<dbReference type="GO" id="GO:0016614">
    <property type="term" value="F:oxidoreductase activity, acting on CH-OH group of donors"/>
    <property type="evidence" value="ECO:0007669"/>
    <property type="project" value="UniProtKB-ARBA"/>
</dbReference>
<keyword evidence="2" id="KW-0560">Oxidoreductase</keyword>
<dbReference type="PRINTS" id="PR00081">
    <property type="entry name" value="GDHRDH"/>
</dbReference>
<dbReference type="GO" id="GO:0008206">
    <property type="term" value="P:bile acid metabolic process"/>
    <property type="evidence" value="ECO:0007669"/>
    <property type="project" value="UniProtKB-ARBA"/>
</dbReference>
<reference evidence="3 4" key="1">
    <citation type="submission" date="2020-02" db="EMBL/GenBank/DDBJ databases">
        <title>Bacillus aquiflavi sp. nov., isolated from yellow water of strong flavor Chinese baijiu in Yibin region of China.</title>
        <authorList>
            <person name="Xie J."/>
        </authorList>
    </citation>
    <scope>NUCLEOTIDE SEQUENCE [LARGE SCALE GENOMIC DNA]</scope>
    <source>
        <strain evidence="3 4">SA4</strain>
    </source>
</reference>
<dbReference type="EMBL" id="JAAIWM010000001">
    <property type="protein sequence ID" value="NEY70923.1"/>
    <property type="molecule type" value="Genomic_DNA"/>
</dbReference>
<evidence type="ECO:0000256" key="2">
    <source>
        <dbReference type="ARBA" id="ARBA00023002"/>
    </source>
</evidence>
<sequence>MYRSYGTFQKCEEIPVQFPPQHQEIHPGLQYVMEPQPISEVKSYKPSGKLKGKVAFITGADSGIGRAVAIAYAKEGADIAFAYLYEDQDAQVTKQRVEELGRRCLAFRGDLGDEEFCQAIIGQTAQYFGKIDILVNNAAMQFVAESILDISSDQLHRTFQSNIFSIFYLTKAALPFMPKGGSIINTASVVAYRGHAKLIDYSATKGAVVTFTRSLALSLAEKGIRVNGVAPGPIWTPLIPSSFAAEDVKTFGYEETPMKRAGQPYELAPAYVYLASSDSSYVTGEMIHINGGSFVSG</sequence>
<protein>
    <submittedName>
        <fullName evidence="3">SDR family oxidoreductase</fullName>
    </submittedName>
</protein>
<dbReference type="AlphaFoldDB" id="A0A6M0Q406"/>
<comment type="caution">
    <text evidence="3">The sequence shown here is derived from an EMBL/GenBank/DDBJ whole genome shotgun (WGS) entry which is preliminary data.</text>
</comment>
<dbReference type="PANTHER" id="PTHR48107">
    <property type="entry name" value="NADPH-DEPENDENT ALDEHYDE REDUCTASE-LIKE PROTEIN, CHLOROPLASTIC-RELATED"/>
    <property type="match status" value="1"/>
</dbReference>
<dbReference type="Pfam" id="PF13561">
    <property type="entry name" value="adh_short_C2"/>
    <property type="match status" value="1"/>
</dbReference>
<evidence type="ECO:0000256" key="1">
    <source>
        <dbReference type="ARBA" id="ARBA00006484"/>
    </source>
</evidence>
<dbReference type="Proteomes" id="UP000481043">
    <property type="component" value="Unassembled WGS sequence"/>
</dbReference>
<dbReference type="SUPFAM" id="SSF51735">
    <property type="entry name" value="NAD(P)-binding Rossmann-fold domains"/>
    <property type="match status" value="1"/>
</dbReference>
<accession>A0A6M0Q406</accession>
<dbReference type="CDD" id="cd05355">
    <property type="entry name" value="SDR_c1"/>
    <property type="match status" value="1"/>
</dbReference>